<accession>I0WJB6</accession>
<dbReference type="Gene3D" id="3.30.830.10">
    <property type="entry name" value="Metalloenzyme, LuxS/M16 peptidase-like"/>
    <property type="match status" value="4"/>
</dbReference>
<evidence type="ECO:0000259" key="6">
    <source>
        <dbReference type="Pfam" id="PF00675"/>
    </source>
</evidence>
<protein>
    <submittedName>
        <fullName evidence="8">Peptidase M16 domain-containing protein</fullName>
    </submittedName>
</protein>
<keyword evidence="3" id="KW-0378">Hydrolase</keyword>
<comment type="caution">
    <text evidence="8">The sequence shown here is derived from an EMBL/GenBank/DDBJ whole genome shotgun (WGS) entry which is preliminary data.</text>
</comment>
<feature type="domain" description="Peptidase M16 C-terminal" evidence="7">
    <location>
        <begin position="698"/>
        <end position="874"/>
    </location>
</feature>
<gene>
    <name evidence="8" type="ORF">W5A_00625</name>
</gene>
<evidence type="ECO:0000313" key="8">
    <source>
        <dbReference type="EMBL" id="EID76482.1"/>
    </source>
</evidence>
<dbReference type="EMBL" id="AJJU01000002">
    <property type="protein sequence ID" value="EID76482.1"/>
    <property type="molecule type" value="Genomic_DNA"/>
</dbReference>
<keyword evidence="4" id="KW-0862">Zinc</keyword>
<evidence type="ECO:0000259" key="7">
    <source>
        <dbReference type="Pfam" id="PF05193"/>
    </source>
</evidence>
<proteinExistence type="inferred from homology"/>
<evidence type="ECO:0000256" key="3">
    <source>
        <dbReference type="ARBA" id="ARBA00022801"/>
    </source>
</evidence>
<dbReference type="PANTHER" id="PTHR43690:SF34">
    <property type="entry name" value="ZINC PROTEASE PQQL-LIKE"/>
    <property type="match status" value="1"/>
</dbReference>
<evidence type="ECO:0000313" key="9">
    <source>
        <dbReference type="Proteomes" id="UP000005938"/>
    </source>
</evidence>
<dbReference type="Proteomes" id="UP000005938">
    <property type="component" value="Unassembled WGS sequence"/>
</dbReference>
<dbReference type="MEROPS" id="M16.A05"/>
<organism evidence="8 9">
    <name type="scientific">Imtechella halotolerans K1</name>
    <dbReference type="NCBI Taxonomy" id="946077"/>
    <lineage>
        <taxon>Bacteria</taxon>
        <taxon>Pseudomonadati</taxon>
        <taxon>Bacteroidota</taxon>
        <taxon>Flavobacteriia</taxon>
        <taxon>Flavobacteriales</taxon>
        <taxon>Flavobacteriaceae</taxon>
        <taxon>Imtechella</taxon>
    </lineage>
</organism>
<name>I0WJB6_9FLAO</name>
<dbReference type="Pfam" id="PF05193">
    <property type="entry name" value="Peptidase_M16_C"/>
    <property type="match status" value="2"/>
</dbReference>
<reference evidence="8 9" key="1">
    <citation type="journal article" date="2012" name="J. Bacteriol.">
        <title>Genome Sequence of the Halotolerant Bacterium Imtechella halotolerans K1T.</title>
        <authorList>
            <person name="Kumar S."/>
            <person name="Vikram S."/>
            <person name="Subramanian S."/>
            <person name="Raghava G.P."/>
            <person name="Pinnaka A.K."/>
        </authorList>
    </citation>
    <scope>NUCLEOTIDE SEQUENCE [LARGE SCALE GENOMIC DNA]</scope>
    <source>
        <strain evidence="8 9">K1</strain>
    </source>
</reference>
<feature type="domain" description="Peptidase M16 N-terminal" evidence="6">
    <location>
        <begin position="58"/>
        <end position="185"/>
    </location>
</feature>
<dbReference type="GO" id="GO:0006508">
    <property type="term" value="P:proteolysis"/>
    <property type="evidence" value="ECO:0007669"/>
    <property type="project" value="UniProtKB-KW"/>
</dbReference>
<feature type="domain" description="Peptidase M16 C-terminal" evidence="7">
    <location>
        <begin position="218"/>
        <end position="400"/>
    </location>
</feature>
<dbReference type="OrthoDB" id="9811314at2"/>
<dbReference type="AlphaFoldDB" id="I0WJB6"/>
<dbReference type="RefSeq" id="WP_008236354.1">
    <property type="nucleotide sequence ID" value="NZ_AJJU01000002.1"/>
</dbReference>
<keyword evidence="5" id="KW-0482">Metalloprotease</keyword>
<dbReference type="GO" id="GO:0046872">
    <property type="term" value="F:metal ion binding"/>
    <property type="evidence" value="ECO:0007669"/>
    <property type="project" value="InterPro"/>
</dbReference>
<dbReference type="PANTHER" id="PTHR43690">
    <property type="entry name" value="NARDILYSIN"/>
    <property type="match status" value="1"/>
</dbReference>
<sequence>MKLNCKRVIHLTYLLLFTPVIIFAQSELEDYRAENKIPLDTSVHVGKLNNGLTYYIKRNIEPKDRAELYLVIKAGSLQEEDDQKGLAHFTEHMAFNGTQSYPKNELINYLEKAGIRFGADLNAYTTFDHTVYQLPIYTNDNELLEDGIEILSEWANKVSFDFKEIDAERGVIIEEERQRGKNANERMSKKLLPVLLANSRFKDRLPIGDMNVIKTFEHSRLTSYYKKWYRTDLQSVIVVGDVNPKDVESLIGKYFNPIKKSTHPLEIKNYSIEDNNSPMVAIALDPEFSYTVATLNIKNSSSPLITNNDLRKSLVNSLINTMLASRISEEVKDGKATYLQAGIAYGPYQGGLGNIDAFSIQVVAKSAESLQQSIYGVMDNVESVSQFGFIEAELERAKIELFSSIDKSYKESNKTSSKAYVNQLVKHFVFNESYMDIKYLFHFYQWVISQISLDEVNKQYKSFIRDDNWVLTLQGSSNDEKVLPNEVELVNWFSNNSREVKQYKDQVSSLMTILDEKPMGGKLISKRADSNLGTTELTLGNGIKIIIKITDFKNDEIRFTSFSPGGTSLANKEVLESAKLATTLISSSGVADFSSSNLQKVLTGKSLSFQPYISTYYEGFKGYASPKDFESLLQLIYLYTKYPRKDSVTFNRLIEQYEINVKAKETNPIAIFQDTINMVLQGNSKWIRSSSLEDIATINLDSAFHFYQERFADLSDMTFVFVGNIDEKEMIPILVTYLGGLPSFGRKENYNDVGISPLKGHINKTVYKGMDEKATVVLAYHNNYHFNHSDNLYLEAFKSILDTRLIERLRENEGGVYSPSVQLSRTKIPESYFMLSINFTCQPQRADELIMATNEEINQLLNEGPTPEELDTFITQKLHQFEKNIRSNNYWLNSLTALERDELYPEHVLKYDQFVKKMKPDRLKKVLKKLFKNRSEARLVLYPNE</sequence>
<dbReference type="Pfam" id="PF00675">
    <property type="entry name" value="Peptidase_M16"/>
    <property type="match status" value="1"/>
</dbReference>
<evidence type="ECO:0000256" key="1">
    <source>
        <dbReference type="ARBA" id="ARBA00007261"/>
    </source>
</evidence>
<evidence type="ECO:0000256" key="5">
    <source>
        <dbReference type="ARBA" id="ARBA00023049"/>
    </source>
</evidence>
<evidence type="ECO:0000256" key="4">
    <source>
        <dbReference type="ARBA" id="ARBA00022833"/>
    </source>
</evidence>
<dbReference type="SUPFAM" id="SSF63411">
    <property type="entry name" value="LuxS/MPP-like metallohydrolase"/>
    <property type="match status" value="4"/>
</dbReference>
<dbReference type="eggNOG" id="COG0612">
    <property type="taxonomic scope" value="Bacteria"/>
</dbReference>
<keyword evidence="2" id="KW-0645">Protease</keyword>
<dbReference type="InterPro" id="IPR011249">
    <property type="entry name" value="Metalloenz_LuxS/M16"/>
</dbReference>
<dbReference type="InterPro" id="IPR011765">
    <property type="entry name" value="Pept_M16_N"/>
</dbReference>
<comment type="similarity">
    <text evidence="1">Belongs to the peptidase M16 family.</text>
</comment>
<dbReference type="InterPro" id="IPR050626">
    <property type="entry name" value="Peptidase_M16"/>
</dbReference>
<keyword evidence="9" id="KW-1185">Reference proteome</keyword>
<dbReference type="GO" id="GO:0008237">
    <property type="term" value="F:metallopeptidase activity"/>
    <property type="evidence" value="ECO:0007669"/>
    <property type="project" value="UniProtKB-KW"/>
</dbReference>
<evidence type="ECO:0000256" key="2">
    <source>
        <dbReference type="ARBA" id="ARBA00022670"/>
    </source>
</evidence>
<dbReference type="STRING" id="946077.W5A_00625"/>
<dbReference type="InterPro" id="IPR007863">
    <property type="entry name" value="Peptidase_M16_C"/>
</dbReference>